<comment type="caution">
    <text evidence="1">The sequence shown here is derived from an EMBL/GenBank/DDBJ whole genome shotgun (WGS) entry which is preliminary data.</text>
</comment>
<reference evidence="1 2" key="1">
    <citation type="submission" date="2014-05" db="EMBL/GenBank/DDBJ databases">
        <authorList>
            <person name="Daugherty S.C."/>
            <person name="Tallon L.J."/>
            <person name="Sadzewicz L."/>
            <person name="Kilian M."/>
            <person name="Tettelin H."/>
        </authorList>
    </citation>
    <scope>NUCLEOTIDE SEQUENCE [LARGE SCALE GENOMIC DNA]</scope>
    <source>
        <strain evidence="1 2">SK629</strain>
    </source>
</reference>
<sequence>MENLIDTDLVIFKMRFLEAGVTWEDVAEKLNKTTRYINSRRKVIAKRFIELKGY</sequence>
<dbReference type="AlphaFoldDB" id="A0A081Q470"/>
<organism evidence="1 2">
    <name type="scientific">Streptococcus mitis</name>
    <dbReference type="NCBI Taxonomy" id="28037"/>
    <lineage>
        <taxon>Bacteria</taxon>
        <taxon>Bacillati</taxon>
        <taxon>Bacillota</taxon>
        <taxon>Bacilli</taxon>
        <taxon>Lactobacillales</taxon>
        <taxon>Streptococcaceae</taxon>
        <taxon>Streptococcus</taxon>
        <taxon>Streptococcus mitis group</taxon>
    </lineage>
</organism>
<dbReference type="PATRIC" id="fig|28037.95.peg.440"/>
<proteinExistence type="predicted"/>
<dbReference type="EMBL" id="JPFU01000005">
    <property type="protein sequence ID" value="KEQ37743.1"/>
    <property type="molecule type" value="Genomic_DNA"/>
</dbReference>
<protein>
    <submittedName>
        <fullName evidence="1">Phage transcriptional regulator, RinA family protein</fullName>
    </submittedName>
</protein>
<evidence type="ECO:0000313" key="2">
    <source>
        <dbReference type="Proteomes" id="UP000028090"/>
    </source>
</evidence>
<accession>A0A081Q470</accession>
<name>A0A081Q470_STRMT</name>
<dbReference type="Proteomes" id="UP000028090">
    <property type="component" value="Unassembled WGS sequence"/>
</dbReference>
<gene>
    <name evidence="1" type="ORF">SK629_0479</name>
</gene>
<evidence type="ECO:0000313" key="1">
    <source>
        <dbReference type="EMBL" id="KEQ37743.1"/>
    </source>
</evidence>